<accession>A0AAW0NCX9</accession>
<name>A0AAW0NCX9_9GOBI</name>
<dbReference type="EMBL" id="JBBPFD010000016">
    <property type="protein sequence ID" value="KAK7893675.1"/>
    <property type="molecule type" value="Genomic_DNA"/>
</dbReference>
<proteinExistence type="predicted"/>
<organism evidence="2 3">
    <name type="scientific">Mugilogobius chulae</name>
    <name type="common">yellowstripe goby</name>
    <dbReference type="NCBI Taxonomy" id="88201"/>
    <lineage>
        <taxon>Eukaryota</taxon>
        <taxon>Metazoa</taxon>
        <taxon>Chordata</taxon>
        <taxon>Craniata</taxon>
        <taxon>Vertebrata</taxon>
        <taxon>Euteleostomi</taxon>
        <taxon>Actinopterygii</taxon>
        <taxon>Neopterygii</taxon>
        <taxon>Teleostei</taxon>
        <taxon>Neoteleostei</taxon>
        <taxon>Acanthomorphata</taxon>
        <taxon>Gobiaria</taxon>
        <taxon>Gobiiformes</taxon>
        <taxon>Gobioidei</taxon>
        <taxon>Gobiidae</taxon>
        <taxon>Gobionellinae</taxon>
        <taxon>Mugilogobius</taxon>
    </lineage>
</organism>
<protein>
    <submittedName>
        <fullName evidence="2">Uncharacterized protein</fullName>
    </submittedName>
</protein>
<sequence>MTARERGGEERREGDQMSDILDSLSNKACPLTQPVSLQIEPGTPKASFAFLLLIKANTNLFPRAGSPGPGRDVCAHRRMDLVMENRSRFCRKMQVLGYKQTDRRDTKQWYSAEERAMRRGPRERNRKERPAGDVARRYCPGDAADRGKGDSKRQARPRMSRKHTYRRKEKAEGACPYAVWHGDVHSGAGGARKIN</sequence>
<reference evidence="3" key="1">
    <citation type="submission" date="2024-04" db="EMBL/GenBank/DDBJ databases">
        <title>Salinicola lusitanus LLJ914,a marine bacterium isolated from the Okinawa Trough.</title>
        <authorList>
            <person name="Li J."/>
        </authorList>
    </citation>
    <scope>NUCLEOTIDE SEQUENCE [LARGE SCALE GENOMIC DNA]</scope>
</reference>
<feature type="compositionally biased region" description="Basic and acidic residues" evidence="1">
    <location>
        <begin position="110"/>
        <end position="136"/>
    </location>
</feature>
<dbReference type="Proteomes" id="UP001460270">
    <property type="component" value="Unassembled WGS sequence"/>
</dbReference>
<evidence type="ECO:0000256" key="1">
    <source>
        <dbReference type="SAM" id="MobiDB-lite"/>
    </source>
</evidence>
<evidence type="ECO:0000313" key="3">
    <source>
        <dbReference type="Proteomes" id="UP001460270"/>
    </source>
</evidence>
<dbReference type="AlphaFoldDB" id="A0AAW0NCX9"/>
<feature type="compositionally biased region" description="Basic residues" evidence="1">
    <location>
        <begin position="154"/>
        <end position="168"/>
    </location>
</feature>
<keyword evidence="3" id="KW-1185">Reference proteome</keyword>
<comment type="caution">
    <text evidence="2">The sequence shown here is derived from an EMBL/GenBank/DDBJ whole genome shotgun (WGS) entry which is preliminary data.</text>
</comment>
<evidence type="ECO:0000313" key="2">
    <source>
        <dbReference type="EMBL" id="KAK7893675.1"/>
    </source>
</evidence>
<feature type="compositionally biased region" description="Basic and acidic residues" evidence="1">
    <location>
        <begin position="143"/>
        <end position="153"/>
    </location>
</feature>
<gene>
    <name evidence="2" type="ORF">WMY93_022827</name>
</gene>
<feature type="region of interest" description="Disordered" evidence="1">
    <location>
        <begin position="110"/>
        <end position="171"/>
    </location>
</feature>